<dbReference type="AlphaFoldDB" id="X1S0T1"/>
<dbReference type="EMBL" id="BARW01005009">
    <property type="protein sequence ID" value="GAI69045.1"/>
    <property type="molecule type" value="Genomic_DNA"/>
</dbReference>
<protein>
    <submittedName>
        <fullName evidence="1">Uncharacterized protein</fullName>
    </submittedName>
</protein>
<reference evidence="1" key="1">
    <citation type="journal article" date="2014" name="Front. Microbiol.">
        <title>High frequency of phylogenetically diverse reductive dehalogenase-homologous genes in deep subseafloor sedimentary metagenomes.</title>
        <authorList>
            <person name="Kawai M."/>
            <person name="Futagami T."/>
            <person name="Toyoda A."/>
            <person name="Takaki Y."/>
            <person name="Nishi S."/>
            <person name="Hori S."/>
            <person name="Arai W."/>
            <person name="Tsubouchi T."/>
            <person name="Morono Y."/>
            <person name="Uchiyama I."/>
            <person name="Ito T."/>
            <person name="Fujiyama A."/>
            <person name="Inagaki F."/>
            <person name="Takami H."/>
        </authorList>
    </citation>
    <scope>NUCLEOTIDE SEQUENCE</scope>
    <source>
        <strain evidence="1">Expedition CK06-06</strain>
    </source>
</reference>
<name>X1S0T1_9ZZZZ</name>
<evidence type="ECO:0000313" key="1">
    <source>
        <dbReference type="EMBL" id="GAI69045.1"/>
    </source>
</evidence>
<feature type="non-terminal residue" evidence="1">
    <location>
        <position position="1"/>
    </location>
</feature>
<organism evidence="1">
    <name type="scientific">marine sediment metagenome</name>
    <dbReference type="NCBI Taxonomy" id="412755"/>
    <lineage>
        <taxon>unclassified sequences</taxon>
        <taxon>metagenomes</taxon>
        <taxon>ecological metagenomes</taxon>
    </lineage>
</organism>
<sequence length="86" mass="10287">LYKKRVYNEDQARDKLSRLNLPADQINVLMEQWHYEKVEELDATWSKAEVLKFLKDGLITAERAKRELHLNGYDAEHINIYLRSLK</sequence>
<accession>X1S0T1</accession>
<gene>
    <name evidence="1" type="ORF">S12H4_11252</name>
</gene>
<comment type="caution">
    <text evidence="1">The sequence shown here is derived from an EMBL/GenBank/DDBJ whole genome shotgun (WGS) entry which is preliminary data.</text>
</comment>
<proteinExistence type="predicted"/>